<evidence type="ECO:0000259" key="2">
    <source>
        <dbReference type="Pfam" id="PF12704"/>
    </source>
</evidence>
<gene>
    <name evidence="3" type="ORF">SAMN05660293_05037</name>
</gene>
<dbReference type="InterPro" id="IPR025857">
    <property type="entry name" value="MacB_PCD"/>
</dbReference>
<proteinExistence type="predicted"/>
<dbReference type="Pfam" id="PF12704">
    <property type="entry name" value="MacB_PCD"/>
    <property type="match status" value="1"/>
</dbReference>
<keyword evidence="4" id="KW-1185">Reference proteome</keyword>
<sequence>MLQNYFKIALRSLIKNKGYSAINIGGLAVGMAAAVLIGLWVYDELSFNKYHRNYARIAQVMQQQTLDGEIITGSNVPIPLAAELKNNFSDDFENVVLSSWTTRHILTYKSLKFTKAGNFMSPEAAEMLSLQMIHGTWSGLKEPGSVLLSESLATAFFGSDDPLNKVLKLDPDCACHFFAPCAGYAAVFQSNG</sequence>
<evidence type="ECO:0000256" key="1">
    <source>
        <dbReference type="SAM" id="Phobius"/>
    </source>
</evidence>
<protein>
    <submittedName>
        <fullName evidence="3">MacB-like core domain-containing protein</fullName>
    </submittedName>
</protein>
<dbReference type="STRING" id="651661.SAMN05660293_05037"/>
<dbReference type="EMBL" id="FUZA01000009">
    <property type="protein sequence ID" value="SKC16735.1"/>
    <property type="molecule type" value="Genomic_DNA"/>
</dbReference>
<name>A0A1T5H7P5_9BACT</name>
<reference evidence="4" key="1">
    <citation type="submission" date="2017-02" db="EMBL/GenBank/DDBJ databases">
        <authorList>
            <person name="Varghese N."/>
            <person name="Submissions S."/>
        </authorList>
    </citation>
    <scope>NUCLEOTIDE SEQUENCE [LARGE SCALE GENOMIC DNA]</scope>
    <source>
        <strain evidence="4">DSM 22270</strain>
    </source>
</reference>
<feature type="transmembrane region" description="Helical" evidence="1">
    <location>
        <begin position="21"/>
        <end position="42"/>
    </location>
</feature>
<dbReference type="Proteomes" id="UP000190897">
    <property type="component" value="Unassembled WGS sequence"/>
</dbReference>
<feature type="domain" description="MacB-like periplasmic core" evidence="2">
    <location>
        <begin position="20"/>
        <end position="170"/>
    </location>
</feature>
<accession>A0A1T5H7P5</accession>
<dbReference type="AlphaFoldDB" id="A0A1T5H7P5"/>
<organism evidence="3 4">
    <name type="scientific">Dyadobacter psychrophilus</name>
    <dbReference type="NCBI Taxonomy" id="651661"/>
    <lineage>
        <taxon>Bacteria</taxon>
        <taxon>Pseudomonadati</taxon>
        <taxon>Bacteroidota</taxon>
        <taxon>Cytophagia</taxon>
        <taxon>Cytophagales</taxon>
        <taxon>Spirosomataceae</taxon>
        <taxon>Dyadobacter</taxon>
    </lineage>
</organism>
<keyword evidence="1" id="KW-0812">Transmembrane</keyword>
<keyword evidence="1" id="KW-0472">Membrane</keyword>
<evidence type="ECO:0000313" key="4">
    <source>
        <dbReference type="Proteomes" id="UP000190897"/>
    </source>
</evidence>
<evidence type="ECO:0000313" key="3">
    <source>
        <dbReference type="EMBL" id="SKC16735.1"/>
    </source>
</evidence>
<keyword evidence="1" id="KW-1133">Transmembrane helix</keyword>
<dbReference type="RefSeq" id="WP_229208557.1">
    <property type="nucleotide sequence ID" value="NZ_FUZA01000009.1"/>
</dbReference>